<dbReference type="NCBIfam" id="TIGR03936">
    <property type="entry name" value="sam_1_link_chp"/>
    <property type="match status" value="1"/>
</dbReference>
<reference evidence="2 3" key="1">
    <citation type="submission" date="2024-03" db="EMBL/GenBank/DDBJ databases">
        <title>Human intestinal bacterial collection.</title>
        <authorList>
            <person name="Pauvert C."/>
            <person name="Hitch T.C.A."/>
            <person name="Clavel T."/>
        </authorList>
    </citation>
    <scope>NUCLEOTIDE SEQUENCE [LARGE SCALE GENOMIC DNA]</scope>
    <source>
        <strain evidence="2 3">CLA-JM-H16</strain>
    </source>
</reference>
<evidence type="ECO:0000313" key="2">
    <source>
        <dbReference type="EMBL" id="MEQ2371836.1"/>
    </source>
</evidence>
<comment type="caution">
    <text evidence="2">The sequence shown here is derived from an EMBL/GenBank/DDBJ whole genome shotgun (WGS) entry which is preliminary data.</text>
</comment>
<evidence type="ECO:0000259" key="1">
    <source>
        <dbReference type="Pfam" id="PF10105"/>
    </source>
</evidence>
<protein>
    <submittedName>
        <fullName evidence="2">TIGR03936 family radical SAM-associated protein</fullName>
    </submittedName>
</protein>
<dbReference type="Proteomes" id="UP001473063">
    <property type="component" value="Unassembled WGS sequence"/>
</dbReference>
<keyword evidence="3" id="KW-1185">Reference proteome</keyword>
<accession>A0ABV1BH04</accession>
<name>A0ABV1BH04_9FIRM</name>
<dbReference type="Pfam" id="PF10105">
    <property type="entry name" value="DUF2344"/>
    <property type="match status" value="1"/>
</dbReference>
<feature type="domain" description="DUF2344" evidence="1">
    <location>
        <begin position="5"/>
        <end position="183"/>
    </location>
</feature>
<gene>
    <name evidence="2" type="ORF">WMO28_13050</name>
</gene>
<dbReference type="RefSeq" id="WP_349057232.1">
    <property type="nucleotide sequence ID" value="NZ_JBBMEJ010000017.1"/>
</dbReference>
<dbReference type="EMBL" id="JBBMEJ010000017">
    <property type="protein sequence ID" value="MEQ2371836.1"/>
    <property type="molecule type" value="Genomic_DNA"/>
</dbReference>
<sequence>MSALKVRIKFSKEGPMKFVGHLDTMRYFQKALRRAELPVAFSGGYSPHMIMSFAVPLGVGMESLGDYFDLEMAEDMPTAEIASRLEEQMAEGMHILSVRKVEDGKAGKAMALVAAADYLVEFRPGREPSIDWKNRVEEFLALPEIKVTKQTKRSEKEIDLRPNIYKMEVRENGFFYMLASASSNYTKPEFVTNTFFEWLGTELPEFAFTVKRLEMYADEGENAESRFVTLESLGEEVE</sequence>
<dbReference type="InterPro" id="IPR018768">
    <property type="entry name" value="DUF2344"/>
</dbReference>
<proteinExistence type="predicted"/>
<evidence type="ECO:0000313" key="3">
    <source>
        <dbReference type="Proteomes" id="UP001473063"/>
    </source>
</evidence>
<organism evidence="2 3">
    <name type="scientific">Blautia aquisgranensis</name>
    <dbReference type="NCBI Taxonomy" id="3133153"/>
    <lineage>
        <taxon>Bacteria</taxon>
        <taxon>Bacillati</taxon>
        <taxon>Bacillota</taxon>
        <taxon>Clostridia</taxon>
        <taxon>Lachnospirales</taxon>
        <taxon>Lachnospiraceae</taxon>
        <taxon>Blautia</taxon>
    </lineage>
</organism>